<dbReference type="GeneID" id="89970765"/>
<accession>A0AAV9NA41</accession>
<reference evidence="2 3" key="1">
    <citation type="submission" date="2023-08" db="EMBL/GenBank/DDBJ databases">
        <title>Black Yeasts Isolated from many extreme environments.</title>
        <authorList>
            <person name="Coleine C."/>
            <person name="Stajich J.E."/>
            <person name="Selbmann L."/>
        </authorList>
    </citation>
    <scope>NUCLEOTIDE SEQUENCE [LARGE SCALE GENOMIC DNA]</scope>
    <source>
        <strain evidence="2 3">CCFEE 5792</strain>
    </source>
</reference>
<dbReference type="EMBL" id="JAVRRD010000013">
    <property type="protein sequence ID" value="KAK5052692.1"/>
    <property type="molecule type" value="Genomic_DNA"/>
</dbReference>
<dbReference type="InterPro" id="IPR029058">
    <property type="entry name" value="AB_hydrolase_fold"/>
</dbReference>
<feature type="domain" description="Carboxylesterase type B" evidence="1">
    <location>
        <begin position="82"/>
        <end position="195"/>
    </location>
</feature>
<dbReference type="Proteomes" id="UP001358417">
    <property type="component" value="Unassembled WGS sequence"/>
</dbReference>
<organism evidence="2 3">
    <name type="scientific">Exophiala bonariae</name>
    <dbReference type="NCBI Taxonomy" id="1690606"/>
    <lineage>
        <taxon>Eukaryota</taxon>
        <taxon>Fungi</taxon>
        <taxon>Dikarya</taxon>
        <taxon>Ascomycota</taxon>
        <taxon>Pezizomycotina</taxon>
        <taxon>Eurotiomycetes</taxon>
        <taxon>Chaetothyriomycetidae</taxon>
        <taxon>Chaetothyriales</taxon>
        <taxon>Herpotrichiellaceae</taxon>
        <taxon>Exophiala</taxon>
    </lineage>
</organism>
<keyword evidence="3" id="KW-1185">Reference proteome</keyword>
<name>A0AAV9NA41_9EURO</name>
<dbReference type="AlphaFoldDB" id="A0AAV9NA41"/>
<dbReference type="RefSeq" id="XP_064706392.1">
    <property type="nucleotide sequence ID" value="XM_064846167.1"/>
</dbReference>
<evidence type="ECO:0000313" key="3">
    <source>
        <dbReference type="Proteomes" id="UP001358417"/>
    </source>
</evidence>
<evidence type="ECO:0000313" key="2">
    <source>
        <dbReference type="EMBL" id="KAK5052692.1"/>
    </source>
</evidence>
<dbReference type="SUPFAM" id="SSF53474">
    <property type="entry name" value="alpha/beta-Hydrolases"/>
    <property type="match status" value="1"/>
</dbReference>
<comment type="caution">
    <text evidence="2">The sequence shown here is derived from an EMBL/GenBank/DDBJ whole genome shotgun (WGS) entry which is preliminary data.</text>
</comment>
<dbReference type="InterPro" id="IPR051093">
    <property type="entry name" value="Neuroligin/BSAL"/>
</dbReference>
<protein>
    <recommendedName>
        <fullName evidence="1">Carboxylesterase type B domain-containing protein</fullName>
    </recommendedName>
</protein>
<dbReference type="Gene3D" id="3.40.50.1820">
    <property type="entry name" value="alpha/beta hydrolase"/>
    <property type="match status" value="1"/>
</dbReference>
<dbReference type="InterPro" id="IPR002018">
    <property type="entry name" value="CarbesteraseB"/>
</dbReference>
<sequence>MGSIATEENSERAPIQVLEALKLGSVTVEESNPENEAKEAPSFKWHFPKIKTRGEPNDPAAVDAGKAILKIQNLVLNGFLSQESTVANFRGVQYATIPARWYEAVPIDPTKEVGIVDATQWGPRCPQPMDILHEATSHLYPRMATLDQQSEFECLSLNICVPHEQLRSKRGRGLPVLVWIHGGSFLFGDGGCESGEDLPFKLLDHAAAY</sequence>
<evidence type="ECO:0000259" key="1">
    <source>
        <dbReference type="Pfam" id="PF00135"/>
    </source>
</evidence>
<dbReference type="Pfam" id="PF00135">
    <property type="entry name" value="COesterase"/>
    <property type="match status" value="1"/>
</dbReference>
<gene>
    <name evidence="2" type="ORF">LTR84_002558</name>
</gene>
<dbReference type="PANTHER" id="PTHR43903">
    <property type="entry name" value="NEUROLIGIN"/>
    <property type="match status" value="1"/>
</dbReference>
<proteinExistence type="predicted"/>